<name>A0A4R5DZV8_9BACT</name>
<comment type="similarity">
    <text evidence="10 11">Belongs to the TonB-dependent receptor family.</text>
</comment>
<evidence type="ECO:0000256" key="1">
    <source>
        <dbReference type="ARBA" id="ARBA00004571"/>
    </source>
</evidence>
<keyword evidence="5 12" id="KW-0732">Signal</keyword>
<organism evidence="15 16">
    <name type="scientific">Dyadobacter psychrotolerans</name>
    <dbReference type="NCBI Taxonomy" id="2541721"/>
    <lineage>
        <taxon>Bacteria</taxon>
        <taxon>Pseudomonadati</taxon>
        <taxon>Bacteroidota</taxon>
        <taxon>Cytophagia</taxon>
        <taxon>Cytophagales</taxon>
        <taxon>Spirosomataceae</taxon>
        <taxon>Dyadobacter</taxon>
    </lineage>
</organism>
<dbReference type="Pfam" id="PF13715">
    <property type="entry name" value="CarbopepD_reg_2"/>
    <property type="match status" value="1"/>
</dbReference>
<feature type="chain" id="PRO_5020855016" evidence="12">
    <location>
        <begin position="19"/>
        <end position="752"/>
    </location>
</feature>
<evidence type="ECO:0000256" key="4">
    <source>
        <dbReference type="ARBA" id="ARBA00022692"/>
    </source>
</evidence>
<evidence type="ECO:0000256" key="8">
    <source>
        <dbReference type="ARBA" id="ARBA00023170"/>
    </source>
</evidence>
<dbReference type="GO" id="GO:0009279">
    <property type="term" value="C:cell outer membrane"/>
    <property type="evidence" value="ECO:0007669"/>
    <property type="project" value="UniProtKB-SubCell"/>
</dbReference>
<protein>
    <submittedName>
        <fullName evidence="15">TonB-dependent receptor</fullName>
    </submittedName>
</protein>
<evidence type="ECO:0000256" key="6">
    <source>
        <dbReference type="ARBA" id="ARBA00023077"/>
    </source>
</evidence>
<dbReference type="SUPFAM" id="SSF49464">
    <property type="entry name" value="Carboxypeptidase regulatory domain-like"/>
    <property type="match status" value="1"/>
</dbReference>
<evidence type="ECO:0000256" key="12">
    <source>
        <dbReference type="SAM" id="SignalP"/>
    </source>
</evidence>
<dbReference type="OrthoDB" id="1109239at2"/>
<evidence type="ECO:0000259" key="13">
    <source>
        <dbReference type="Pfam" id="PF00593"/>
    </source>
</evidence>
<keyword evidence="2 10" id="KW-0813">Transport</keyword>
<evidence type="ECO:0000256" key="3">
    <source>
        <dbReference type="ARBA" id="ARBA00022452"/>
    </source>
</evidence>
<dbReference type="PANTHER" id="PTHR30069:SF29">
    <property type="entry name" value="HEMOGLOBIN AND HEMOGLOBIN-HAPTOGLOBIN-BINDING PROTEIN 1-RELATED"/>
    <property type="match status" value="1"/>
</dbReference>
<keyword evidence="4 10" id="KW-0812">Transmembrane</keyword>
<dbReference type="AlphaFoldDB" id="A0A4R5DZV8"/>
<comment type="subcellular location">
    <subcellularLocation>
        <location evidence="1 10">Cell outer membrane</location>
        <topology evidence="1 10">Multi-pass membrane protein</topology>
    </subcellularLocation>
</comment>
<keyword evidence="9 10" id="KW-0998">Cell outer membrane</keyword>
<dbReference type="Pfam" id="PF00593">
    <property type="entry name" value="TonB_dep_Rec_b-barrel"/>
    <property type="match status" value="1"/>
</dbReference>
<dbReference type="Gene3D" id="2.170.130.10">
    <property type="entry name" value="TonB-dependent receptor, plug domain"/>
    <property type="match status" value="1"/>
</dbReference>
<feature type="domain" description="TonB-dependent receptor-like beta-barrel" evidence="13">
    <location>
        <begin position="323"/>
        <end position="714"/>
    </location>
</feature>
<dbReference type="GO" id="GO:0015344">
    <property type="term" value="F:siderophore uptake transmembrane transporter activity"/>
    <property type="evidence" value="ECO:0007669"/>
    <property type="project" value="TreeGrafter"/>
</dbReference>
<dbReference type="RefSeq" id="WP_131958335.1">
    <property type="nucleotide sequence ID" value="NZ_SMFL01000003.1"/>
</dbReference>
<dbReference type="InterPro" id="IPR039426">
    <property type="entry name" value="TonB-dep_rcpt-like"/>
</dbReference>
<dbReference type="CDD" id="cd01347">
    <property type="entry name" value="ligand_gated_channel"/>
    <property type="match status" value="1"/>
</dbReference>
<dbReference type="Gene3D" id="2.40.170.20">
    <property type="entry name" value="TonB-dependent receptor, beta-barrel domain"/>
    <property type="match status" value="1"/>
</dbReference>
<dbReference type="InterPro" id="IPR037066">
    <property type="entry name" value="Plug_dom_sf"/>
</dbReference>
<dbReference type="EMBL" id="SMFL01000003">
    <property type="protein sequence ID" value="TDE16803.1"/>
    <property type="molecule type" value="Genomic_DNA"/>
</dbReference>
<keyword evidence="7 10" id="KW-0472">Membrane</keyword>
<feature type="signal peptide" evidence="12">
    <location>
        <begin position="1"/>
        <end position="18"/>
    </location>
</feature>
<evidence type="ECO:0000256" key="10">
    <source>
        <dbReference type="PROSITE-ProRule" id="PRU01360"/>
    </source>
</evidence>
<dbReference type="Proteomes" id="UP000294850">
    <property type="component" value="Unassembled WGS sequence"/>
</dbReference>
<reference evidence="15 16" key="1">
    <citation type="submission" date="2019-03" db="EMBL/GenBank/DDBJ databases">
        <title>Dyadobacter AR-3-6 sp. nov., isolated from arctic soil.</title>
        <authorList>
            <person name="Chaudhary D.K."/>
        </authorList>
    </citation>
    <scope>NUCLEOTIDE SEQUENCE [LARGE SCALE GENOMIC DNA]</scope>
    <source>
        <strain evidence="15 16">AR-3-6</strain>
    </source>
</reference>
<sequence length="752" mass="82878">MKLFFTWILLLSVAHLVAAQDGEIKGRILAQDNAPLDGVNVTLKNTKYGSLSTSEGKYALSAPAGNYTLIVSILGRNEKSQQVEIISGKVTNIDDIQLMESAISLGDAVITGQFEKQSLRNSVFQVRTIDSERIQQRGATSIQSVLNTELGIRFSNDPILGTTDIQLMGMSGQNVKILLDGVPMVDRGGTRESLGQIDINIIERIEIVEGPMSVIYGSDALAGVINVITKKGDGGDNLSINARIQEETINKEYNAFTKDGAHNASLGAAWQKSGFRVSGNISRNNSGGWQGELTGRAKTFLPKDQMLFTSVVGYTGKNWKAWYQFNGTDETIKLLGNVNAANSAGDKDYITKRWFHQAQGEYRLNEKLDFSGALSFTDYSRRTLSTNIDLNTGRRTLALDAAAQDKSIFTTTFFRGIAKYKVSPNVFLLPGIEINNNNSSGQRIKGSPTINEYAFFVSSELKITPAIKLSPGLRFLKNSVYDAPPVIPALNAKISLSKAFDLRMGYARGFRSPALRELYFDFHDASHSINGNVNLKAEYSDSFNSFLVWNSPEHSKTRFTSTLGAFYNIFHDRIDTALDPNDLTQTTYLNISLFKTTGFSLENKLHWKNLQATVGGNYVGTYNVILEDEEGLTDLPEFVWSPEVNTNLVYSFPKIGTSINFFYKFTGKKPAYLLTGTDPVSATLTQINSYHIADLTITKNFGKYLNIIAGSKNLFNTTSIRSTTVGEGHDATGPGFSGRSYFLGLNIHWSKN</sequence>
<evidence type="ECO:0000259" key="14">
    <source>
        <dbReference type="Pfam" id="PF07715"/>
    </source>
</evidence>
<dbReference type="Pfam" id="PF07715">
    <property type="entry name" value="Plug"/>
    <property type="match status" value="1"/>
</dbReference>
<keyword evidence="3 10" id="KW-1134">Transmembrane beta strand</keyword>
<evidence type="ECO:0000256" key="2">
    <source>
        <dbReference type="ARBA" id="ARBA00022448"/>
    </source>
</evidence>
<evidence type="ECO:0000313" key="15">
    <source>
        <dbReference type="EMBL" id="TDE16803.1"/>
    </source>
</evidence>
<dbReference type="InterPro" id="IPR008969">
    <property type="entry name" value="CarboxyPept-like_regulatory"/>
</dbReference>
<evidence type="ECO:0000256" key="7">
    <source>
        <dbReference type="ARBA" id="ARBA00023136"/>
    </source>
</evidence>
<accession>A0A4R5DZV8</accession>
<comment type="caution">
    <text evidence="15">The sequence shown here is derived from an EMBL/GenBank/DDBJ whole genome shotgun (WGS) entry which is preliminary data.</text>
</comment>
<feature type="domain" description="TonB-dependent receptor plug" evidence="14">
    <location>
        <begin position="119"/>
        <end position="224"/>
    </location>
</feature>
<evidence type="ECO:0000256" key="9">
    <source>
        <dbReference type="ARBA" id="ARBA00023237"/>
    </source>
</evidence>
<gene>
    <name evidence="15" type="ORF">E0F88_11315</name>
</gene>
<keyword evidence="16" id="KW-1185">Reference proteome</keyword>
<dbReference type="InterPro" id="IPR036942">
    <property type="entry name" value="Beta-barrel_TonB_sf"/>
</dbReference>
<evidence type="ECO:0000313" key="16">
    <source>
        <dbReference type="Proteomes" id="UP000294850"/>
    </source>
</evidence>
<dbReference type="GO" id="GO:0044718">
    <property type="term" value="P:siderophore transmembrane transport"/>
    <property type="evidence" value="ECO:0007669"/>
    <property type="project" value="TreeGrafter"/>
</dbReference>
<evidence type="ECO:0000256" key="5">
    <source>
        <dbReference type="ARBA" id="ARBA00022729"/>
    </source>
</evidence>
<dbReference type="SUPFAM" id="SSF56935">
    <property type="entry name" value="Porins"/>
    <property type="match status" value="1"/>
</dbReference>
<dbReference type="PROSITE" id="PS52016">
    <property type="entry name" value="TONB_DEPENDENT_REC_3"/>
    <property type="match status" value="1"/>
</dbReference>
<proteinExistence type="inferred from homology"/>
<keyword evidence="8 15" id="KW-0675">Receptor</keyword>
<dbReference type="Gene3D" id="2.60.40.1120">
    <property type="entry name" value="Carboxypeptidase-like, regulatory domain"/>
    <property type="match status" value="1"/>
</dbReference>
<dbReference type="PANTHER" id="PTHR30069">
    <property type="entry name" value="TONB-DEPENDENT OUTER MEMBRANE RECEPTOR"/>
    <property type="match status" value="1"/>
</dbReference>
<dbReference type="InterPro" id="IPR000531">
    <property type="entry name" value="Beta-barrel_TonB"/>
</dbReference>
<evidence type="ECO:0000256" key="11">
    <source>
        <dbReference type="RuleBase" id="RU003357"/>
    </source>
</evidence>
<dbReference type="InterPro" id="IPR012910">
    <property type="entry name" value="Plug_dom"/>
</dbReference>
<keyword evidence="6 11" id="KW-0798">TonB box</keyword>